<keyword evidence="20" id="KW-1185">Reference proteome</keyword>
<comment type="caution">
    <text evidence="19">The sequence shown here is derived from an EMBL/GenBank/DDBJ whole genome shotgun (WGS) entry which is preliminary data.</text>
</comment>
<feature type="domain" description="FMN-binding" evidence="18">
    <location>
        <begin position="138"/>
        <end position="239"/>
    </location>
</feature>
<gene>
    <name evidence="16 19" type="primary">nqrC</name>
    <name evidence="19" type="ORF">EGN73_13140</name>
</gene>
<evidence type="ECO:0000256" key="1">
    <source>
        <dbReference type="ARBA" id="ARBA00022448"/>
    </source>
</evidence>
<name>A0A951IXS7_9BACT</name>
<reference evidence="19 20" key="1">
    <citation type="journal article" date="2020" name="Syst. Appl. Microbiol.">
        <title>Arthrospiribacter ruber gen. nov., sp. nov., a novel bacterium isolated from Arthrospira cultures.</title>
        <authorList>
            <person name="Waleron M."/>
            <person name="Misztak A."/>
            <person name="Waleron M.M."/>
            <person name="Furmaniak M."/>
            <person name="Mrozik A."/>
            <person name="Waleron K."/>
        </authorList>
    </citation>
    <scope>NUCLEOTIDE SEQUENCE [LARGE SCALE GENOMIC DNA]</scope>
    <source>
        <strain evidence="19 20">DPMB0001</strain>
    </source>
</reference>
<evidence type="ECO:0000256" key="17">
    <source>
        <dbReference type="PIRNR" id="PIRNR009437"/>
    </source>
</evidence>
<evidence type="ECO:0000256" key="10">
    <source>
        <dbReference type="ARBA" id="ARBA00023027"/>
    </source>
</evidence>
<evidence type="ECO:0000256" key="8">
    <source>
        <dbReference type="ARBA" id="ARBA00022967"/>
    </source>
</evidence>
<evidence type="ECO:0000256" key="15">
    <source>
        <dbReference type="ARBA" id="ARBA00023201"/>
    </source>
</evidence>
<keyword evidence="8 16" id="KW-1278">Translocase</keyword>
<evidence type="ECO:0000256" key="12">
    <source>
        <dbReference type="ARBA" id="ARBA00023065"/>
    </source>
</evidence>
<organism evidence="19 20">
    <name type="scientific">Arthrospiribacter ruber</name>
    <dbReference type="NCBI Taxonomy" id="2487934"/>
    <lineage>
        <taxon>Bacteria</taxon>
        <taxon>Pseudomonadati</taxon>
        <taxon>Bacteroidota</taxon>
        <taxon>Cytophagia</taxon>
        <taxon>Cytophagales</taxon>
        <taxon>Cyclobacteriaceae</taxon>
        <taxon>Arthrospiribacter</taxon>
    </lineage>
</organism>
<dbReference type="Pfam" id="PF04205">
    <property type="entry name" value="FMN_bind"/>
    <property type="match status" value="1"/>
</dbReference>
<keyword evidence="5 16" id="KW-0285">Flavoprotein</keyword>
<accession>A0A951IXS7</accession>
<dbReference type="EC" id="7.2.1.1" evidence="16 17"/>
<dbReference type="GO" id="GO:0016655">
    <property type="term" value="F:oxidoreductase activity, acting on NAD(P)H, quinone or similar compound as acceptor"/>
    <property type="evidence" value="ECO:0007669"/>
    <property type="project" value="UniProtKB-UniRule"/>
</dbReference>
<dbReference type="PANTHER" id="PTHR37838:SF1">
    <property type="entry name" value="NA(+)-TRANSLOCATING NADH-QUINONE REDUCTASE SUBUNIT C"/>
    <property type="match status" value="1"/>
</dbReference>
<sequence length="259" mass="28261">MQQSNAYIITFSVIMTVVLGLLLSGTSQVLAPIQKKAVELDTKKQILGAVLEGEKISAMSPEEVLEFYEKRISSKVVDINGKEIEKDSDGNPIVAENVDIGKNFKKSPEERQYPVFIFHAEGDEDSVESIILPVYGSGLWDSIWGYLALQTDVTTIEGVTFGHAAETPGLGARITASNVQARYDGKQIFDDSGELVSVRMQKGEGKDYSDDPHKVDGLSGATITANGVNDMLKNYLSHYKEYLKTKKSGSSSEEVASIN</sequence>
<dbReference type="HAMAP" id="MF_00427">
    <property type="entry name" value="NqrC"/>
    <property type="match status" value="1"/>
</dbReference>
<evidence type="ECO:0000256" key="6">
    <source>
        <dbReference type="ARBA" id="ARBA00022643"/>
    </source>
</evidence>
<keyword evidence="6 16" id="KW-0288">FMN</keyword>
<proteinExistence type="inferred from homology"/>
<comment type="caution">
    <text evidence="16">Lacks conserved residue(s) required for the propagation of feature annotation.</text>
</comment>
<comment type="cofactor">
    <cofactor evidence="16 17">
        <name>FMN</name>
        <dbReference type="ChEBI" id="CHEBI:58210"/>
    </cofactor>
</comment>
<keyword evidence="15 16" id="KW-0739">Sodium transport</keyword>
<feature type="transmembrane region" description="Helical" evidence="16">
    <location>
        <begin position="6"/>
        <end position="26"/>
    </location>
</feature>
<keyword evidence="4 16" id="KW-0597">Phosphoprotein</keyword>
<dbReference type="PIRSF" id="PIRSF009437">
    <property type="entry name" value="NQR-1_subunit_C"/>
    <property type="match status" value="1"/>
</dbReference>
<evidence type="ECO:0000256" key="5">
    <source>
        <dbReference type="ARBA" id="ARBA00022630"/>
    </source>
</evidence>
<dbReference type="GO" id="GO:0006814">
    <property type="term" value="P:sodium ion transport"/>
    <property type="evidence" value="ECO:0007669"/>
    <property type="project" value="UniProtKB-UniRule"/>
</dbReference>
<comment type="subcellular location">
    <subcellularLocation>
        <location evidence="16">Cell membrane</location>
        <topology evidence="16">Single-pass membrane protein</topology>
    </subcellularLocation>
</comment>
<protein>
    <recommendedName>
        <fullName evidence="16 17">Na(+)-translocating NADH-quinone reductase subunit C</fullName>
        <shortName evidence="16 17">Na(+)-NQR subunit C</shortName>
        <shortName evidence="16 17">Na(+)-translocating NQR subunit C</shortName>
        <ecNumber evidence="16 17">7.2.1.1</ecNumber>
    </recommendedName>
    <alternativeName>
        <fullName evidence="16 17">NQR complex subunit C</fullName>
    </alternativeName>
    <alternativeName>
        <fullName evidence="16 17">NQR-1 subunit C</fullName>
    </alternativeName>
</protein>
<keyword evidence="13 16" id="KW-0830">Ubiquinone</keyword>
<dbReference type="GO" id="GO:0010181">
    <property type="term" value="F:FMN binding"/>
    <property type="evidence" value="ECO:0007669"/>
    <property type="project" value="UniProtKB-UniRule"/>
</dbReference>
<feature type="modified residue" description="FMN phosphoryl threonine" evidence="16">
    <location>
        <position position="222"/>
    </location>
</feature>
<keyword evidence="2 16" id="KW-1003">Cell membrane</keyword>
<dbReference type="GO" id="GO:0005886">
    <property type="term" value="C:plasma membrane"/>
    <property type="evidence" value="ECO:0007669"/>
    <property type="project" value="UniProtKB-SubCell"/>
</dbReference>
<evidence type="ECO:0000313" key="19">
    <source>
        <dbReference type="EMBL" id="MBW3468748.1"/>
    </source>
</evidence>
<dbReference type="AlphaFoldDB" id="A0A951IXS7"/>
<dbReference type="SMART" id="SM00900">
    <property type="entry name" value="FMN_bind"/>
    <property type="match status" value="1"/>
</dbReference>
<dbReference type="PANTHER" id="PTHR37838">
    <property type="entry name" value="NA(+)-TRANSLOCATING NADH-QUINONE REDUCTASE SUBUNIT C"/>
    <property type="match status" value="1"/>
</dbReference>
<keyword evidence="14 16" id="KW-0472">Membrane</keyword>
<evidence type="ECO:0000256" key="11">
    <source>
        <dbReference type="ARBA" id="ARBA00023053"/>
    </source>
</evidence>
<keyword evidence="10 16" id="KW-0520">NAD</keyword>
<keyword evidence="12 16" id="KW-0406">Ion transport</keyword>
<keyword evidence="11 16" id="KW-0915">Sodium</keyword>
<keyword evidence="3" id="KW-0997">Cell inner membrane</keyword>
<evidence type="ECO:0000256" key="4">
    <source>
        <dbReference type="ARBA" id="ARBA00022553"/>
    </source>
</evidence>
<evidence type="ECO:0000256" key="3">
    <source>
        <dbReference type="ARBA" id="ARBA00022519"/>
    </source>
</evidence>
<dbReference type="InterPro" id="IPR007329">
    <property type="entry name" value="FMN-bd"/>
</dbReference>
<comment type="subunit">
    <text evidence="16 17">Composed of six subunits; NqrA, NqrB, NqrC, NqrD, NqrE and NqrF.</text>
</comment>
<dbReference type="InterPro" id="IPR010204">
    <property type="entry name" value="NqrC"/>
</dbReference>
<evidence type="ECO:0000259" key="18">
    <source>
        <dbReference type="SMART" id="SM00900"/>
    </source>
</evidence>
<evidence type="ECO:0000256" key="13">
    <source>
        <dbReference type="ARBA" id="ARBA00023075"/>
    </source>
</evidence>
<dbReference type="Proteomes" id="UP000727490">
    <property type="component" value="Unassembled WGS sequence"/>
</dbReference>
<evidence type="ECO:0000256" key="2">
    <source>
        <dbReference type="ARBA" id="ARBA00022475"/>
    </source>
</evidence>
<keyword evidence="1 16" id="KW-0813">Transport</keyword>
<keyword evidence="7 16" id="KW-0812">Transmembrane</keyword>
<evidence type="ECO:0000256" key="14">
    <source>
        <dbReference type="ARBA" id="ARBA00023136"/>
    </source>
</evidence>
<dbReference type="RefSeq" id="WP_219290571.1">
    <property type="nucleotide sequence ID" value="NZ_RPHB01000006.1"/>
</dbReference>
<dbReference type="NCBIfam" id="TIGR01938">
    <property type="entry name" value="nqrC"/>
    <property type="match status" value="1"/>
</dbReference>
<comment type="catalytic activity">
    <reaction evidence="16 17">
        <text>a ubiquinone + n Na(+)(in) + NADH + H(+) = a ubiquinol + n Na(+)(out) + NAD(+)</text>
        <dbReference type="Rhea" id="RHEA:47748"/>
        <dbReference type="Rhea" id="RHEA-COMP:9565"/>
        <dbReference type="Rhea" id="RHEA-COMP:9566"/>
        <dbReference type="ChEBI" id="CHEBI:15378"/>
        <dbReference type="ChEBI" id="CHEBI:16389"/>
        <dbReference type="ChEBI" id="CHEBI:17976"/>
        <dbReference type="ChEBI" id="CHEBI:29101"/>
        <dbReference type="ChEBI" id="CHEBI:57540"/>
        <dbReference type="ChEBI" id="CHEBI:57945"/>
        <dbReference type="EC" id="7.2.1.1"/>
    </reaction>
</comment>
<evidence type="ECO:0000256" key="7">
    <source>
        <dbReference type="ARBA" id="ARBA00022692"/>
    </source>
</evidence>
<evidence type="ECO:0000313" key="20">
    <source>
        <dbReference type="Proteomes" id="UP000727490"/>
    </source>
</evidence>
<evidence type="ECO:0000256" key="16">
    <source>
        <dbReference type="HAMAP-Rule" id="MF_00427"/>
    </source>
</evidence>
<comment type="similarity">
    <text evidence="16 17">Belongs to the NqrC family.</text>
</comment>
<keyword evidence="9 16" id="KW-1133">Transmembrane helix</keyword>
<evidence type="ECO:0000256" key="9">
    <source>
        <dbReference type="ARBA" id="ARBA00022989"/>
    </source>
</evidence>
<comment type="function">
    <text evidence="16">NQR complex catalyzes the reduction of ubiquinone-1 to ubiquinol by two successive reactions, coupled with the transport of Na(+) ions from the cytoplasm to the periplasm. NqrA to NqrE are probably involved in the second step, the conversion of ubisemiquinone to ubiquinol.</text>
</comment>
<dbReference type="EMBL" id="RPHB01000006">
    <property type="protein sequence ID" value="MBW3468748.1"/>
    <property type="molecule type" value="Genomic_DNA"/>
</dbReference>